<dbReference type="STRING" id="456442.Mboo_2384"/>
<dbReference type="eggNOG" id="arCOG02420">
    <property type="taxonomic scope" value="Archaea"/>
</dbReference>
<evidence type="ECO:0000313" key="4">
    <source>
        <dbReference type="Proteomes" id="UP000002408"/>
    </source>
</evidence>
<keyword evidence="4" id="KW-1185">Reference proteome</keyword>
<dbReference type="InterPro" id="IPR012859">
    <property type="entry name" value="Pilin_N_archaeal"/>
</dbReference>
<reference evidence="4" key="1">
    <citation type="journal article" date="2015" name="Microbiology">
        <title>Genome of Methanoregula boonei 6A8 reveals adaptations to oligotrophic peatland environments.</title>
        <authorList>
            <person name="Braeuer S."/>
            <person name="Cadillo-Quiroz H."/>
            <person name="Kyrpides N."/>
            <person name="Woyke T."/>
            <person name="Goodwin L."/>
            <person name="Detter C."/>
            <person name="Podell S."/>
            <person name="Yavitt J.B."/>
            <person name="Zinder S.H."/>
        </authorList>
    </citation>
    <scope>NUCLEOTIDE SEQUENCE [LARGE SCALE GENOMIC DNA]</scope>
    <source>
        <strain evidence="4">DSM 21154 / JCM 14090 / 6A8</strain>
    </source>
</reference>
<dbReference type="RefSeq" id="WP_012107960.1">
    <property type="nucleotide sequence ID" value="NC_009712.1"/>
</dbReference>
<protein>
    <recommendedName>
        <fullName evidence="2">Archaeal Type IV pilin N-terminal domain-containing protein</fullName>
    </recommendedName>
</protein>
<feature type="transmembrane region" description="Helical" evidence="1">
    <location>
        <begin position="12"/>
        <end position="33"/>
    </location>
</feature>
<sequence length="155" mass="16640">MTRQKNSSRIQAVSEVVGEMLMIALVLILAAVFTSQLPNYLPSERSPSVTIMMSDGTYGPGNITFWHKGGDWVKVNALKVIISDPSADFYGQFTSANTTGFIFVPDPAESNDTQSFDLGSNITVISDWTLDNNATVTLATDRAVLFSGVVSGGQP</sequence>
<keyword evidence="1" id="KW-1133">Transmembrane helix</keyword>
<dbReference type="GeneID" id="25393962"/>
<keyword evidence="1" id="KW-0812">Transmembrane</keyword>
<dbReference type="Proteomes" id="UP000002408">
    <property type="component" value="Chromosome"/>
</dbReference>
<dbReference type="HOGENOM" id="CLU_1840568_0_0_2"/>
<evidence type="ECO:0000256" key="1">
    <source>
        <dbReference type="SAM" id="Phobius"/>
    </source>
</evidence>
<proteinExistence type="predicted"/>
<dbReference type="EMBL" id="CP000780">
    <property type="protein sequence ID" value="ABS56898.1"/>
    <property type="molecule type" value="Genomic_DNA"/>
</dbReference>
<name>A7IAY7_METB6</name>
<organism evidence="3 4">
    <name type="scientific">Methanoregula boonei (strain DSM 21154 / JCM 14090 / 6A8)</name>
    <dbReference type="NCBI Taxonomy" id="456442"/>
    <lineage>
        <taxon>Archaea</taxon>
        <taxon>Methanobacteriati</taxon>
        <taxon>Methanobacteriota</taxon>
        <taxon>Stenosarchaea group</taxon>
        <taxon>Methanomicrobia</taxon>
        <taxon>Methanomicrobiales</taxon>
        <taxon>Methanoregulaceae</taxon>
        <taxon>Methanoregula</taxon>
    </lineage>
</organism>
<dbReference type="KEGG" id="mbn:Mboo_2384"/>
<evidence type="ECO:0000313" key="3">
    <source>
        <dbReference type="EMBL" id="ABS56898.1"/>
    </source>
</evidence>
<gene>
    <name evidence="3" type="ordered locus">Mboo_2384</name>
</gene>
<accession>A7IAY7</accession>
<dbReference type="Pfam" id="PF07790">
    <property type="entry name" value="Pilin_N"/>
    <property type="match status" value="1"/>
</dbReference>
<dbReference type="OrthoDB" id="111971at2157"/>
<keyword evidence="1" id="KW-0472">Membrane</keyword>
<evidence type="ECO:0000259" key="2">
    <source>
        <dbReference type="Pfam" id="PF07790"/>
    </source>
</evidence>
<feature type="domain" description="Archaeal Type IV pilin N-terminal" evidence="2">
    <location>
        <begin position="11"/>
        <end position="84"/>
    </location>
</feature>
<dbReference type="AlphaFoldDB" id="A7IAY7"/>